<reference evidence="2" key="1">
    <citation type="submission" date="2019-05" db="EMBL/GenBank/DDBJ databases">
        <title>Complete genome sequencing of Dialister sp. strain 5BBH33.</title>
        <authorList>
            <person name="Sakamoto M."/>
            <person name="Murakami T."/>
            <person name="Mori H."/>
        </authorList>
    </citation>
    <scope>NUCLEOTIDE SEQUENCE [LARGE SCALE GENOMIC DNA]</scope>
    <source>
        <strain evidence="2">5BBH33</strain>
    </source>
</reference>
<dbReference type="EMBL" id="AP019697">
    <property type="protein sequence ID" value="BBK25281.1"/>
    <property type="molecule type" value="Genomic_DNA"/>
</dbReference>
<proteinExistence type="predicted"/>
<evidence type="ECO:0000313" key="2">
    <source>
        <dbReference type="Proteomes" id="UP000320585"/>
    </source>
</evidence>
<dbReference type="Proteomes" id="UP000320585">
    <property type="component" value="Chromosome"/>
</dbReference>
<protein>
    <submittedName>
        <fullName evidence="1">Uncharacterized protein</fullName>
    </submittedName>
</protein>
<accession>A0A8D5A2U7</accession>
<organism evidence="1 2">
    <name type="scientific">Dialister hominis</name>
    <dbReference type="NCBI Taxonomy" id="2582419"/>
    <lineage>
        <taxon>Bacteria</taxon>
        <taxon>Bacillati</taxon>
        <taxon>Bacillota</taxon>
        <taxon>Negativicutes</taxon>
        <taxon>Veillonellales</taxon>
        <taxon>Veillonellaceae</taxon>
        <taxon>Dialister</taxon>
    </lineage>
</organism>
<evidence type="ECO:0000313" key="1">
    <source>
        <dbReference type="EMBL" id="BBK25281.1"/>
    </source>
</evidence>
<sequence length="131" mass="15633">MKKSVDIIEEDSAGKPIQLWTGYNDGPYAEFRGIPCYMDTRAEVFIPKLNHQKNVFHEYVSLLYGRLDYRDFLASYHFTHLLTSDIDPLYTYLLKDPNYTLLYDSDTDETLEKQNGENVEKHYRIYKYNQR</sequence>
<dbReference type="AlphaFoldDB" id="A0A8D5A2U7"/>
<keyword evidence="2" id="KW-1185">Reference proteome</keyword>
<dbReference type="KEGG" id="dho:Dia5BBH33_12160"/>
<gene>
    <name evidence="1" type="ORF">Dia5BBH33_12160</name>
</gene>
<name>A0A8D5A2U7_9FIRM</name>